<reference evidence="1" key="1">
    <citation type="submission" date="2023-01" db="EMBL/GenBank/DDBJ databases">
        <title>Draft genome sequence of Nocardiopsis sp. LSu2-4 isolated from halophytes.</title>
        <authorList>
            <person name="Duangmal K."/>
            <person name="Chantavorakit T."/>
        </authorList>
    </citation>
    <scope>NUCLEOTIDE SEQUENCE</scope>
    <source>
        <strain evidence="1">LSu2-4</strain>
    </source>
</reference>
<evidence type="ECO:0000313" key="2">
    <source>
        <dbReference type="Proteomes" id="UP001165685"/>
    </source>
</evidence>
<dbReference type="InterPro" id="IPR029243">
    <property type="entry name" value="Lantibiotic_alpha"/>
</dbReference>
<keyword evidence="2" id="KW-1185">Reference proteome</keyword>
<protein>
    <submittedName>
        <fullName evidence="1">Plantaricin C family lantibiotic</fullName>
    </submittedName>
</protein>
<evidence type="ECO:0000313" key="1">
    <source>
        <dbReference type="EMBL" id="MDA2803852.1"/>
    </source>
</evidence>
<organism evidence="1 2">
    <name type="scientific">Nocardiopsis suaedae</name>
    <dbReference type="NCBI Taxonomy" id="3018444"/>
    <lineage>
        <taxon>Bacteria</taxon>
        <taxon>Bacillati</taxon>
        <taxon>Actinomycetota</taxon>
        <taxon>Actinomycetes</taxon>
        <taxon>Streptosporangiales</taxon>
        <taxon>Nocardiopsidaceae</taxon>
        <taxon>Nocardiopsis</taxon>
    </lineage>
</organism>
<dbReference type="NCBIfam" id="NF000539">
    <property type="entry name" value="plantaricin"/>
    <property type="match status" value="1"/>
</dbReference>
<dbReference type="Proteomes" id="UP001165685">
    <property type="component" value="Unassembled WGS sequence"/>
</dbReference>
<dbReference type="EMBL" id="JAQFWP010000006">
    <property type="protein sequence ID" value="MDA2803852.1"/>
    <property type="molecule type" value="Genomic_DNA"/>
</dbReference>
<dbReference type="RefSeq" id="WP_270676341.1">
    <property type="nucleotide sequence ID" value="NZ_JAQFWP010000006.1"/>
</dbReference>
<sequence length="60" mass="6158">MTNPNAGILEEIGEQGLAQIAFGADAHPNPITFPSCATPSIILGNQGKVCTLTVECQDGC</sequence>
<gene>
    <name evidence="1" type="ORF">O4U47_04960</name>
</gene>
<name>A0ABT4TGK4_9ACTN</name>
<accession>A0ABT4TGK4</accession>
<comment type="caution">
    <text evidence="1">The sequence shown here is derived from an EMBL/GenBank/DDBJ whole genome shotgun (WGS) entry which is preliminary data.</text>
</comment>
<proteinExistence type="predicted"/>
<dbReference type="Pfam" id="PF14867">
    <property type="entry name" value="Lantibiotic_a"/>
    <property type="match status" value="1"/>
</dbReference>